<evidence type="ECO:0000256" key="1">
    <source>
        <dbReference type="SAM" id="MobiDB-lite"/>
    </source>
</evidence>
<dbReference type="GO" id="GO:0016853">
    <property type="term" value="F:isomerase activity"/>
    <property type="evidence" value="ECO:0007669"/>
    <property type="project" value="UniProtKB-KW"/>
</dbReference>
<evidence type="ECO:0000313" key="2">
    <source>
        <dbReference type="EMBL" id="CKU34313.1"/>
    </source>
</evidence>
<protein>
    <submittedName>
        <fullName evidence="2">DNA topoisomerase I</fullName>
        <ecNumber evidence="2">5.99.1.2</ecNumber>
    </submittedName>
</protein>
<feature type="region of interest" description="Disordered" evidence="1">
    <location>
        <begin position="1"/>
        <end position="25"/>
    </location>
</feature>
<accession>A0A655ARP6</accession>
<keyword evidence="2" id="KW-0413">Isomerase</keyword>
<proteinExistence type="predicted"/>
<feature type="region of interest" description="Disordered" evidence="1">
    <location>
        <begin position="39"/>
        <end position="68"/>
    </location>
</feature>
<dbReference type="EC" id="5.99.1.2" evidence="2"/>
<dbReference type="AlphaFoldDB" id="A0A655ARP6"/>
<reference evidence="2 3" key="1">
    <citation type="submission" date="2015-03" db="EMBL/GenBank/DDBJ databases">
        <authorList>
            <consortium name="Pathogen Informatics"/>
        </authorList>
    </citation>
    <scope>NUCLEOTIDE SEQUENCE [LARGE SCALE GENOMIC DNA]</scope>
    <source>
        <strain evidence="2 3">Bir 187</strain>
    </source>
</reference>
<gene>
    <name evidence="2" type="primary">topA_2</name>
    <name evidence="2" type="ORF">ERS027661_05007</name>
</gene>
<organism evidence="2 3">
    <name type="scientific">Mycobacterium tuberculosis</name>
    <dbReference type="NCBI Taxonomy" id="1773"/>
    <lineage>
        <taxon>Bacteria</taxon>
        <taxon>Bacillati</taxon>
        <taxon>Actinomycetota</taxon>
        <taxon>Actinomycetes</taxon>
        <taxon>Mycobacteriales</taxon>
        <taxon>Mycobacteriaceae</taxon>
        <taxon>Mycobacterium</taxon>
        <taxon>Mycobacterium tuberculosis complex</taxon>
    </lineage>
</organism>
<feature type="compositionally biased region" description="Basic residues" evidence="1">
    <location>
        <begin position="45"/>
        <end position="68"/>
    </location>
</feature>
<dbReference type="Pfam" id="PF13368">
    <property type="entry name" value="Toprim_C_rpt"/>
    <property type="match status" value="1"/>
</dbReference>
<dbReference type="Proteomes" id="UP000049023">
    <property type="component" value="Unassembled WGS sequence"/>
</dbReference>
<sequence length="68" mass="7391">MVIKDGRFGPYVTDGETNASLRKGDDVASITDERAAELLADRRARGPAKRPARKAARKVPAKKAAKRD</sequence>
<dbReference type="InterPro" id="IPR025589">
    <property type="entry name" value="Toprim_C_rpt"/>
</dbReference>
<name>A0A655ARP6_MYCTX</name>
<evidence type="ECO:0000313" key="3">
    <source>
        <dbReference type="Proteomes" id="UP000049023"/>
    </source>
</evidence>
<dbReference type="EMBL" id="CNFU01002460">
    <property type="protein sequence ID" value="CKU34313.1"/>
    <property type="molecule type" value="Genomic_DNA"/>
</dbReference>